<keyword evidence="5" id="KW-1185">Reference proteome</keyword>
<accession>A0A1I7ETM0</accession>
<evidence type="ECO:0000259" key="3">
    <source>
        <dbReference type="PROSITE" id="PS51782"/>
    </source>
</evidence>
<evidence type="ECO:0000313" key="4">
    <source>
        <dbReference type="EMBL" id="SFU27238.1"/>
    </source>
</evidence>
<evidence type="ECO:0000256" key="2">
    <source>
        <dbReference type="SAM" id="SignalP"/>
    </source>
</evidence>
<dbReference type="GO" id="GO:0008932">
    <property type="term" value="F:lytic endotransglycosylase activity"/>
    <property type="evidence" value="ECO:0007669"/>
    <property type="project" value="TreeGrafter"/>
</dbReference>
<dbReference type="SMART" id="SM00257">
    <property type="entry name" value="LysM"/>
    <property type="match status" value="2"/>
</dbReference>
<evidence type="ECO:0000313" key="5">
    <source>
        <dbReference type="Proteomes" id="UP000199138"/>
    </source>
</evidence>
<dbReference type="PROSITE" id="PS00922">
    <property type="entry name" value="TRANSGLYCOSYLASE"/>
    <property type="match status" value="1"/>
</dbReference>
<feature type="chain" id="PRO_5011454047" evidence="2">
    <location>
        <begin position="19"/>
        <end position="526"/>
    </location>
</feature>
<dbReference type="AlphaFoldDB" id="A0A1I7ETM0"/>
<dbReference type="EMBL" id="FPBK01000001">
    <property type="protein sequence ID" value="SFU27238.1"/>
    <property type="molecule type" value="Genomic_DNA"/>
</dbReference>
<dbReference type="OrthoDB" id="9815002at2"/>
<dbReference type="CDD" id="cd16894">
    <property type="entry name" value="MltD-like"/>
    <property type="match status" value="1"/>
</dbReference>
<proteinExistence type="inferred from homology"/>
<dbReference type="GO" id="GO:0000270">
    <property type="term" value="P:peptidoglycan metabolic process"/>
    <property type="evidence" value="ECO:0007669"/>
    <property type="project" value="InterPro"/>
</dbReference>
<dbReference type="SUPFAM" id="SSF54106">
    <property type="entry name" value="LysM domain"/>
    <property type="match status" value="2"/>
</dbReference>
<feature type="signal peptide" evidence="2">
    <location>
        <begin position="1"/>
        <end position="18"/>
    </location>
</feature>
<dbReference type="Gene3D" id="3.10.350.10">
    <property type="entry name" value="LysM domain"/>
    <property type="match status" value="2"/>
</dbReference>
<dbReference type="InterPro" id="IPR018392">
    <property type="entry name" value="LysM"/>
</dbReference>
<name>A0A1I7ETM0_9FLAO</name>
<gene>
    <name evidence="4" type="ORF">SAMN05216480_101113</name>
</gene>
<organism evidence="4 5">
    <name type="scientific">Pustulibacterium marinum</name>
    <dbReference type="NCBI Taxonomy" id="1224947"/>
    <lineage>
        <taxon>Bacteria</taxon>
        <taxon>Pseudomonadati</taxon>
        <taxon>Bacteroidota</taxon>
        <taxon>Flavobacteriia</taxon>
        <taxon>Flavobacteriales</taxon>
        <taxon>Flavobacteriaceae</taxon>
        <taxon>Pustulibacterium</taxon>
    </lineage>
</organism>
<comment type="similarity">
    <text evidence="1">Belongs to the transglycosylase Slt family.</text>
</comment>
<dbReference type="GO" id="GO:0016020">
    <property type="term" value="C:membrane"/>
    <property type="evidence" value="ECO:0007669"/>
    <property type="project" value="InterPro"/>
</dbReference>
<feature type="domain" description="LysM" evidence="3">
    <location>
        <begin position="408"/>
        <end position="451"/>
    </location>
</feature>
<keyword evidence="2" id="KW-0732">Signal</keyword>
<dbReference type="SUPFAM" id="SSF53955">
    <property type="entry name" value="Lysozyme-like"/>
    <property type="match status" value="1"/>
</dbReference>
<reference evidence="4 5" key="1">
    <citation type="submission" date="2016-10" db="EMBL/GenBank/DDBJ databases">
        <authorList>
            <person name="de Groot N.N."/>
        </authorList>
    </citation>
    <scope>NUCLEOTIDE SEQUENCE [LARGE SCALE GENOMIC DNA]</scope>
    <source>
        <strain evidence="4 5">CGMCC 1.12333</strain>
    </source>
</reference>
<dbReference type="CDD" id="cd00118">
    <property type="entry name" value="LysM"/>
    <property type="match status" value="2"/>
</dbReference>
<dbReference type="Pfam" id="PF01464">
    <property type="entry name" value="SLT"/>
    <property type="match status" value="1"/>
</dbReference>
<dbReference type="Pfam" id="PF01476">
    <property type="entry name" value="LysM"/>
    <property type="match status" value="2"/>
</dbReference>
<dbReference type="Proteomes" id="UP000199138">
    <property type="component" value="Unassembled WGS sequence"/>
</dbReference>
<dbReference type="PROSITE" id="PS51782">
    <property type="entry name" value="LYSM"/>
    <property type="match status" value="2"/>
</dbReference>
<dbReference type="PANTHER" id="PTHR33734">
    <property type="entry name" value="LYSM DOMAIN-CONTAINING GPI-ANCHORED PROTEIN 2"/>
    <property type="match status" value="1"/>
</dbReference>
<dbReference type="InterPro" id="IPR023346">
    <property type="entry name" value="Lysozyme-like_dom_sf"/>
</dbReference>
<dbReference type="RefSeq" id="WP_093021485.1">
    <property type="nucleotide sequence ID" value="NZ_FPBK01000001.1"/>
</dbReference>
<dbReference type="InterPro" id="IPR008258">
    <property type="entry name" value="Transglycosylase_SLT_dom_1"/>
</dbReference>
<dbReference type="Gene3D" id="1.10.530.10">
    <property type="match status" value="1"/>
</dbReference>
<sequence>MKIFCAFGMALMTFAIHAQTPTEQNQKEDDSIVIYNRGLENPVKLDTLKAEETERYFTKIDGAYRLIDVELAYQMDSLWLKELYNSELYNEMQDEITQTDFDENVDYDALPTDTLKARLALLDQKTPFNISYNPELERVIKSYLKHRRKSLERLMSISDYYFPLFEEKLDKYDLPLEIKYLAIVESALNPTAKSRVGATGLWQFMFQTGKVYGLNVNSYVDERCDPVKATEAAAQFLARLYKIFGDWDLALAAYNSGPGNVTKAIRRSGGYQNYWNLRPFLPRETAGYVPYFLATMYIFEYAEEHGFKPKRTVFPYFETDTVRVKNLITFDQISELVGVEMEEIQFFNPSYKLDIIPNIKGKEYALRLPKASLGKFVANEDSIYAHVKAELAKKEKPMPQLFDQDSKIYYRVRSGDVLGKIAQRYRVRVSSIKRWNGLRNNNIRIGQKLVIYPRRIPKQVSQTKKKSTSSKVTSGKNAKFHIVEQGDSLWSIAKKYPGITVEQIKLWNDISSTNLKLGTKLKLCNC</sequence>
<evidence type="ECO:0000256" key="1">
    <source>
        <dbReference type="ARBA" id="ARBA00007734"/>
    </source>
</evidence>
<dbReference type="STRING" id="1224947.SAMN05216480_101113"/>
<dbReference type="InterPro" id="IPR036779">
    <property type="entry name" value="LysM_dom_sf"/>
</dbReference>
<feature type="domain" description="LysM" evidence="3">
    <location>
        <begin position="479"/>
        <end position="523"/>
    </location>
</feature>
<dbReference type="InterPro" id="IPR000189">
    <property type="entry name" value="Transglyc_AS"/>
</dbReference>
<dbReference type="PANTHER" id="PTHR33734:SF22">
    <property type="entry name" value="MEMBRANE-BOUND LYTIC MUREIN TRANSGLYCOSYLASE D"/>
    <property type="match status" value="1"/>
</dbReference>
<protein>
    <submittedName>
        <fullName evidence="4">Membrane-bound lytic murein transglycosylase D</fullName>
    </submittedName>
</protein>